<evidence type="ECO:0000313" key="2">
    <source>
        <dbReference type="EMBL" id="MBO8406919.1"/>
    </source>
</evidence>
<dbReference type="Proteomes" id="UP000721442">
    <property type="component" value="Unassembled WGS sequence"/>
</dbReference>
<keyword evidence="1" id="KW-0175">Coiled coil</keyword>
<organism evidence="2 3">
    <name type="scientific">Candidatus Enterousia excrementavium</name>
    <dbReference type="NCBI Taxonomy" id="2840789"/>
    <lineage>
        <taxon>Bacteria</taxon>
        <taxon>Pseudomonadati</taxon>
        <taxon>Pseudomonadota</taxon>
        <taxon>Alphaproteobacteria</taxon>
        <taxon>Candidatus Enterousia</taxon>
    </lineage>
</organism>
<evidence type="ECO:0000256" key="1">
    <source>
        <dbReference type="SAM" id="Coils"/>
    </source>
</evidence>
<dbReference type="Gene3D" id="1.10.287.1490">
    <property type="match status" value="1"/>
</dbReference>
<reference evidence="2" key="2">
    <citation type="journal article" date="2021" name="PeerJ">
        <title>Extensive microbial diversity within the chicken gut microbiome revealed by metagenomics and culture.</title>
        <authorList>
            <person name="Gilroy R."/>
            <person name="Ravi A."/>
            <person name="Getino M."/>
            <person name="Pursley I."/>
            <person name="Horton D.L."/>
            <person name="Alikhan N.F."/>
            <person name="Baker D."/>
            <person name="Gharbi K."/>
            <person name="Hall N."/>
            <person name="Watson M."/>
            <person name="Adriaenssens E.M."/>
            <person name="Foster-Nyarko E."/>
            <person name="Jarju S."/>
            <person name="Secka A."/>
            <person name="Antonio M."/>
            <person name="Oren A."/>
            <person name="Chaudhuri R.R."/>
            <person name="La Ragione R."/>
            <person name="Hildebrand F."/>
            <person name="Pallen M.J."/>
        </authorList>
    </citation>
    <scope>NUCLEOTIDE SEQUENCE</scope>
    <source>
        <strain evidence="2">B1-16210</strain>
    </source>
</reference>
<proteinExistence type="predicted"/>
<name>A0A940DF17_9PROT</name>
<reference evidence="2" key="1">
    <citation type="submission" date="2020-10" db="EMBL/GenBank/DDBJ databases">
        <authorList>
            <person name="Gilroy R."/>
        </authorList>
    </citation>
    <scope>NUCLEOTIDE SEQUENCE</scope>
    <source>
        <strain evidence="2">B1-16210</strain>
    </source>
</reference>
<dbReference type="EMBL" id="JADINE010000006">
    <property type="protein sequence ID" value="MBO8406919.1"/>
    <property type="molecule type" value="Genomic_DNA"/>
</dbReference>
<evidence type="ECO:0000313" key="3">
    <source>
        <dbReference type="Proteomes" id="UP000721442"/>
    </source>
</evidence>
<dbReference type="AlphaFoldDB" id="A0A940DF17"/>
<gene>
    <name evidence="2" type="ORF">IAC77_00465</name>
</gene>
<comment type="caution">
    <text evidence="2">The sequence shown here is derived from an EMBL/GenBank/DDBJ whole genome shotgun (WGS) entry which is preliminary data.</text>
</comment>
<accession>A0A940DF17</accession>
<feature type="coiled-coil region" evidence="1">
    <location>
        <begin position="55"/>
        <end position="132"/>
    </location>
</feature>
<sequence>MKKQVNVKVFDILKSLVDNQVPALKHDASRGVDAGAKISDLWGRIDSLHNYIIANRYDRADVREAESEINDYEREISDLQRAAARFNNAQSELKAAAKFYHTYNAIAKKAHIDALQREYDMLDARADKLSDLIFACQVNIDPDNRDAATCAQYSNDITRYREEYSQTIARLQQVAHKIKSLSH</sequence>
<protein>
    <submittedName>
        <fullName evidence="2">Uncharacterized protein</fullName>
    </submittedName>
</protein>